<gene>
    <name evidence="1" type="ORF">AB5S05_17785</name>
</gene>
<evidence type="ECO:0000313" key="2">
    <source>
        <dbReference type="Proteomes" id="UP001560296"/>
    </source>
</evidence>
<dbReference type="RefSeq" id="WP_369288856.1">
    <property type="nucleotide sequence ID" value="NZ_JBFTEG010000016.1"/>
</dbReference>
<dbReference type="Proteomes" id="UP001560296">
    <property type="component" value="Unassembled WGS sequence"/>
</dbReference>
<organism evidence="1 2">
    <name type="scientific">Pseudomonas zhanjiangensis</name>
    <dbReference type="NCBI Taxonomy" id="3239015"/>
    <lineage>
        <taxon>Bacteria</taxon>
        <taxon>Pseudomonadati</taxon>
        <taxon>Pseudomonadota</taxon>
        <taxon>Gammaproteobacteria</taxon>
        <taxon>Pseudomonadales</taxon>
        <taxon>Pseudomonadaceae</taxon>
        <taxon>Pseudomonas</taxon>
    </lineage>
</organism>
<comment type="caution">
    <text evidence="1">The sequence shown here is derived from an EMBL/GenBank/DDBJ whole genome shotgun (WGS) entry which is preliminary data.</text>
</comment>
<evidence type="ECO:0000313" key="1">
    <source>
        <dbReference type="EMBL" id="MEX6503917.1"/>
    </source>
</evidence>
<accession>A0ABV3Z0S7</accession>
<protein>
    <recommendedName>
        <fullName evidence="3">Lipoprotein</fullName>
    </recommendedName>
</protein>
<reference evidence="1 2" key="1">
    <citation type="submission" date="2024-07" db="EMBL/GenBank/DDBJ databases">
        <authorList>
            <person name="Li M."/>
        </authorList>
    </citation>
    <scope>NUCLEOTIDE SEQUENCE [LARGE SCALE GENOMIC DNA]</scope>
    <source>
        <strain evidence="1 2">25A3E</strain>
    </source>
</reference>
<sequence>MRKLLPILFTALTATGCDTTSGMESFDIQGIKLGMTVKEAQRLLPEAELKSRTELGHTWLHLNLEKKDDNGYSIEELSVDFASSLSEDDGKVNSIYYSQTINDPITLETLIITLTERYGEPTDVKKIENQYSRSKGLIYYGITHDRFVELKNPKKLGDEATFEEDYTYYKASLNDSGKNISIVLKNRPSMKKDWELLKAARAAEKENKEKQRASEINL</sequence>
<evidence type="ECO:0008006" key="3">
    <source>
        <dbReference type="Google" id="ProtNLM"/>
    </source>
</evidence>
<dbReference type="PROSITE" id="PS51257">
    <property type="entry name" value="PROKAR_LIPOPROTEIN"/>
    <property type="match status" value="1"/>
</dbReference>
<keyword evidence="2" id="KW-1185">Reference proteome</keyword>
<dbReference type="EMBL" id="JBFTEG010000016">
    <property type="protein sequence ID" value="MEX6503917.1"/>
    <property type="molecule type" value="Genomic_DNA"/>
</dbReference>
<name>A0ABV3Z0S7_9PSED</name>
<proteinExistence type="predicted"/>